<sequence length="81" mass="9176">MRLVILAEILRLLQSLRMTIVAEFLAILTEILHPLSEAQNDKLGESLVNLKEILRFAQNDKLTTFTKIPNRDSSVITTPSE</sequence>
<reference evidence="1 2" key="1">
    <citation type="submission" date="2018-04" db="EMBL/GenBank/DDBJ databases">
        <title>Novel Campyloabacter and Helicobacter Species and Strains.</title>
        <authorList>
            <person name="Mannion A.J."/>
            <person name="Shen Z."/>
            <person name="Fox J.G."/>
        </authorList>
    </citation>
    <scope>NUCLEOTIDE SEQUENCE [LARGE SCALE GENOMIC DNA]</scope>
    <source>
        <strain evidence="1 2">MIT 98-6070</strain>
    </source>
</reference>
<protein>
    <submittedName>
        <fullName evidence="1">Uncharacterized protein</fullName>
    </submittedName>
</protein>
<dbReference type="RefSeq" id="WP_104699732.1">
    <property type="nucleotide sequence ID" value="NZ_NXLR01000013.1"/>
</dbReference>
<proteinExistence type="predicted"/>
<dbReference type="EMBL" id="NXLR01000013">
    <property type="protein sequence ID" value="RDU59396.1"/>
    <property type="molecule type" value="Genomic_DNA"/>
</dbReference>
<dbReference type="Proteomes" id="UP000256599">
    <property type="component" value="Unassembled WGS sequence"/>
</dbReference>
<gene>
    <name evidence="1" type="ORF">CQA63_07095</name>
</gene>
<evidence type="ECO:0000313" key="1">
    <source>
        <dbReference type="EMBL" id="RDU59396.1"/>
    </source>
</evidence>
<organism evidence="1 2">
    <name type="scientific">Helicobacter marmotae</name>
    <dbReference type="NCBI Taxonomy" id="152490"/>
    <lineage>
        <taxon>Bacteria</taxon>
        <taxon>Pseudomonadati</taxon>
        <taxon>Campylobacterota</taxon>
        <taxon>Epsilonproteobacteria</taxon>
        <taxon>Campylobacterales</taxon>
        <taxon>Helicobacteraceae</taxon>
        <taxon>Helicobacter</taxon>
    </lineage>
</organism>
<comment type="caution">
    <text evidence="1">The sequence shown here is derived from an EMBL/GenBank/DDBJ whole genome shotgun (WGS) entry which is preliminary data.</text>
</comment>
<dbReference type="AlphaFoldDB" id="A0A3D8I334"/>
<accession>A0A3D8I334</accession>
<keyword evidence="2" id="KW-1185">Reference proteome</keyword>
<name>A0A3D8I334_9HELI</name>
<evidence type="ECO:0000313" key="2">
    <source>
        <dbReference type="Proteomes" id="UP000256599"/>
    </source>
</evidence>